<dbReference type="PROSITE" id="PS50157">
    <property type="entry name" value="ZINC_FINGER_C2H2_2"/>
    <property type="match status" value="1"/>
</dbReference>
<dbReference type="EMBL" id="FMHG01000001">
    <property type="protein sequence ID" value="SCJ65969.1"/>
    <property type="molecule type" value="Genomic_DNA"/>
</dbReference>
<proteinExistence type="predicted"/>
<evidence type="ECO:0000256" key="1">
    <source>
        <dbReference type="SAM" id="MobiDB-lite"/>
    </source>
</evidence>
<reference evidence="3" key="1">
    <citation type="submission" date="2015-09" db="EMBL/GenBank/DDBJ databases">
        <authorList>
            <consortium name="Pathogen Informatics"/>
        </authorList>
    </citation>
    <scope>NUCLEOTIDE SEQUENCE</scope>
    <source>
        <strain evidence="3">2789STDY5834896</strain>
    </source>
</reference>
<feature type="compositionally biased region" description="Acidic residues" evidence="1">
    <location>
        <begin position="54"/>
        <end position="72"/>
    </location>
</feature>
<dbReference type="SUPFAM" id="SSF57667">
    <property type="entry name" value="beta-beta-alpha zinc fingers"/>
    <property type="match status" value="1"/>
</dbReference>
<dbReference type="InterPro" id="IPR013087">
    <property type="entry name" value="Znf_C2H2_type"/>
</dbReference>
<sequence>MARTVGLVFDNAGKPDKNDLVYECVVCGKKYKTAAGLENHGKKEHPDLGALENDTLDLQDFDDEDEDPPIDE</sequence>
<dbReference type="AlphaFoldDB" id="A0A1C6I7R0"/>
<name>A0A1C6I7R0_9FIRM</name>
<feature type="domain" description="C2H2-type" evidence="2">
    <location>
        <begin position="22"/>
        <end position="45"/>
    </location>
</feature>
<protein>
    <submittedName>
        <fullName evidence="3">Putative transcriptional repressor regulating G2/M transition</fullName>
    </submittedName>
</protein>
<feature type="region of interest" description="Disordered" evidence="1">
    <location>
        <begin position="37"/>
        <end position="72"/>
    </location>
</feature>
<dbReference type="PROSITE" id="PS00028">
    <property type="entry name" value="ZINC_FINGER_C2H2_1"/>
    <property type="match status" value="1"/>
</dbReference>
<evidence type="ECO:0000259" key="2">
    <source>
        <dbReference type="PROSITE" id="PS50157"/>
    </source>
</evidence>
<dbReference type="InterPro" id="IPR036236">
    <property type="entry name" value="Znf_C2H2_sf"/>
</dbReference>
<organism evidence="3">
    <name type="scientific">uncultured Anaerotruncus sp</name>
    <dbReference type="NCBI Taxonomy" id="905011"/>
    <lineage>
        <taxon>Bacteria</taxon>
        <taxon>Bacillati</taxon>
        <taxon>Bacillota</taxon>
        <taxon>Clostridia</taxon>
        <taxon>Eubacteriales</taxon>
        <taxon>Oscillospiraceae</taxon>
        <taxon>Anaerotruncus</taxon>
        <taxon>environmental samples</taxon>
    </lineage>
</organism>
<accession>A0A1C6I7R0</accession>
<evidence type="ECO:0000313" key="3">
    <source>
        <dbReference type="EMBL" id="SCJ65969.1"/>
    </source>
</evidence>
<gene>
    <name evidence="3" type="ORF">SAMEA3545359_01300</name>
</gene>